<evidence type="ECO:0000256" key="2">
    <source>
        <dbReference type="SAM" id="Phobius"/>
    </source>
</evidence>
<dbReference type="GeneID" id="136086085"/>
<dbReference type="PANTHER" id="PTHR33053:SF24">
    <property type="entry name" value="TRANSPOSASE DOMAIN-CONTAINING PROTEIN"/>
    <property type="match status" value="1"/>
</dbReference>
<keyword evidence="2" id="KW-0472">Membrane</keyword>
<protein>
    <submittedName>
        <fullName evidence="4">Uncharacterized protein LOC136086085</fullName>
    </submittedName>
</protein>
<sequence length="175" mass="19595">MQQDEIEDCDAESLSENDSVESETEDPDEIKNNKKCLAFELGMWAASFSISMVAISSFLSILRISHLSLPKDPRTLLKTPCASNVRVVEGGSYFHFGIVNSLQHLSHLIHFFKIASSEVPVISLQINFDGLPLHKSTIQQFWPILAKVSNPFNSDPFLIGLFCGMIKPVHIDEYI</sequence>
<evidence type="ECO:0000313" key="3">
    <source>
        <dbReference type="Proteomes" id="UP001652625"/>
    </source>
</evidence>
<feature type="region of interest" description="Disordered" evidence="1">
    <location>
        <begin position="1"/>
        <end position="29"/>
    </location>
</feature>
<dbReference type="Proteomes" id="UP001652625">
    <property type="component" value="Chromosome 10"/>
</dbReference>
<feature type="transmembrane region" description="Helical" evidence="2">
    <location>
        <begin position="41"/>
        <end position="62"/>
    </location>
</feature>
<keyword evidence="3" id="KW-1185">Reference proteome</keyword>
<organism evidence="3 4">
    <name type="scientific">Hydra vulgaris</name>
    <name type="common">Hydra</name>
    <name type="synonym">Hydra attenuata</name>
    <dbReference type="NCBI Taxonomy" id="6087"/>
    <lineage>
        <taxon>Eukaryota</taxon>
        <taxon>Metazoa</taxon>
        <taxon>Cnidaria</taxon>
        <taxon>Hydrozoa</taxon>
        <taxon>Hydroidolina</taxon>
        <taxon>Anthoathecata</taxon>
        <taxon>Aplanulata</taxon>
        <taxon>Hydridae</taxon>
        <taxon>Hydra</taxon>
    </lineage>
</organism>
<evidence type="ECO:0000256" key="1">
    <source>
        <dbReference type="SAM" id="MobiDB-lite"/>
    </source>
</evidence>
<reference evidence="4" key="1">
    <citation type="submission" date="2025-08" db="UniProtKB">
        <authorList>
            <consortium name="RefSeq"/>
        </authorList>
    </citation>
    <scope>IDENTIFICATION</scope>
</reference>
<keyword evidence="2" id="KW-1133">Transmembrane helix</keyword>
<keyword evidence="2" id="KW-0812">Transmembrane</keyword>
<accession>A0ABM4CRD1</accession>
<dbReference type="RefSeq" id="XP_065664427.1">
    <property type="nucleotide sequence ID" value="XM_065808355.1"/>
</dbReference>
<feature type="compositionally biased region" description="Acidic residues" evidence="1">
    <location>
        <begin position="1"/>
        <end position="28"/>
    </location>
</feature>
<proteinExistence type="predicted"/>
<gene>
    <name evidence="4" type="primary">LOC136086085</name>
</gene>
<evidence type="ECO:0000313" key="4">
    <source>
        <dbReference type="RefSeq" id="XP_065664427.1"/>
    </source>
</evidence>
<dbReference type="PANTHER" id="PTHR33053">
    <property type="entry name" value="PROTEIN, PUTATIVE-RELATED"/>
    <property type="match status" value="1"/>
</dbReference>
<name>A0ABM4CRD1_HYDVU</name>